<evidence type="ECO:0000313" key="4">
    <source>
        <dbReference type="Proteomes" id="UP000199379"/>
    </source>
</evidence>
<dbReference type="SUPFAM" id="SSF53383">
    <property type="entry name" value="PLP-dependent transferases"/>
    <property type="match status" value="1"/>
</dbReference>
<gene>
    <name evidence="3" type="ORF">SAMN05444007_11081</name>
</gene>
<evidence type="ECO:0000313" key="3">
    <source>
        <dbReference type="EMBL" id="SEJ98268.1"/>
    </source>
</evidence>
<comment type="cofactor">
    <cofactor evidence="1">
        <name>pyridoxal 5'-phosphate</name>
        <dbReference type="ChEBI" id="CHEBI:597326"/>
    </cofactor>
</comment>
<dbReference type="AlphaFoldDB" id="A0A1H7D950"/>
<accession>A0A1H7D950</accession>
<sequence length="392" mass="41160">MTDVLKRRGLTPVINASGTMTSIGASRVLSDVMAEMSAISRHFVRIDDLQALASRTIAETCGAEAGFVTSSSAAALSLCVAAALTGDDLARIEALPALPGGERRVGLQMGHTVNYGAPVPQAIALAGAEVVPLGTAALCETYHLRAALEEGLAAVVHVVSHHTVREGELPLDLVVELCSAHDTPVIVDMASEYDLRGPVAAGADAAIYSGHKFLSGPTSGIVAGKAGFIRNVALQTRGIGRITKIGKEGILGAIAALEAWQRRDHAAIRAEEDRIVAMWMAELDDIEGLALSRHADWTGNPITRVEMRVDPGAAGLCAWELAERLMARNPAIAVRDDLAEHQVLYLDPCNLTYDEACVVAQAVGETIDAARASGDGCRLSWNGVKRRRGGGA</sequence>
<dbReference type="Proteomes" id="UP000199379">
    <property type="component" value="Unassembled WGS sequence"/>
</dbReference>
<reference evidence="3 4" key="1">
    <citation type="submission" date="2016-10" db="EMBL/GenBank/DDBJ databases">
        <authorList>
            <person name="de Groot N.N."/>
        </authorList>
    </citation>
    <scope>NUCLEOTIDE SEQUENCE [LARGE SCALE GENOMIC DNA]</scope>
    <source>
        <strain evidence="3 4">DSM 29340</strain>
    </source>
</reference>
<evidence type="ECO:0000256" key="2">
    <source>
        <dbReference type="ARBA" id="ARBA00022898"/>
    </source>
</evidence>
<evidence type="ECO:0000256" key="1">
    <source>
        <dbReference type="ARBA" id="ARBA00001933"/>
    </source>
</evidence>
<dbReference type="InterPro" id="IPR015424">
    <property type="entry name" value="PyrdxlP-dep_Trfase"/>
</dbReference>
<dbReference type="GO" id="GO:0004125">
    <property type="term" value="F:L-seryl-tRNA(Sec) selenium transferase activity"/>
    <property type="evidence" value="ECO:0007669"/>
    <property type="project" value="TreeGrafter"/>
</dbReference>
<keyword evidence="3" id="KW-0808">Transferase</keyword>
<organism evidence="3 4">
    <name type="scientific">Cribrihabitans marinus</name>
    <dbReference type="NCBI Taxonomy" id="1227549"/>
    <lineage>
        <taxon>Bacteria</taxon>
        <taxon>Pseudomonadati</taxon>
        <taxon>Pseudomonadota</taxon>
        <taxon>Alphaproteobacteria</taxon>
        <taxon>Rhodobacterales</taxon>
        <taxon>Paracoccaceae</taxon>
        <taxon>Cribrihabitans</taxon>
    </lineage>
</organism>
<dbReference type="EMBL" id="FNYD01000010">
    <property type="protein sequence ID" value="SEJ98268.1"/>
    <property type="molecule type" value="Genomic_DNA"/>
</dbReference>
<proteinExistence type="predicted"/>
<keyword evidence="4" id="KW-1185">Reference proteome</keyword>
<dbReference type="STRING" id="1227549.SAMN05444007_11081"/>
<keyword evidence="2" id="KW-0663">Pyridoxal phosphate</keyword>
<dbReference type="InterPro" id="IPR015421">
    <property type="entry name" value="PyrdxlP-dep_Trfase_major"/>
</dbReference>
<dbReference type="RefSeq" id="WP_092369574.1">
    <property type="nucleotide sequence ID" value="NZ_BMGV01000010.1"/>
</dbReference>
<dbReference type="Gene3D" id="3.40.640.10">
    <property type="entry name" value="Type I PLP-dependent aspartate aminotransferase-like (Major domain)"/>
    <property type="match status" value="1"/>
</dbReference>
<dbReference type="OrthoDB" id="9787096at2"/>
<name>A0A1H7D950_9RHOB</name>
<dbReference type="PANTHER" id="PTHR32328">
    <property type="entry name" value="L-SERYL-TRNA(SEC) SELENIUM TRANSFERASE"/>
    <property type="match status" value="1"/>
</dbReference>
<dbReference type="PANTHER" id="PTHR32328:SF0">
    <property type="entry name" value="L-SERYL-TRNA(SEC) SELENIUM TRANSFERASE"/>
    <property type="match status" value="1"/>
</dbReference>
<protein>
    <submittedName>
        <fullName evidence="3">L-seryl-tRNA(Ser) seleniumtransferase</fullName>
    </submittedName>
</protein>